<dbReference type="GO" id="GO:0030596">
    <property type="term" value="F:alpha-L-rhamnosidase activity"/>
    <property type="evidence" value="ECO:0007669"/>
    <property type="project" value="UniProtKB-EC"/>
</dbReference>
<proteinExistence type="predicted"/>
<dbReference type="EC" id="3.2.1.40" evidence="2"/>
<name>A0A2M9HG44_9BIFI</name>
<dbReference type="PANTHER" id="PTHR33307">
    <property type="entry name" value="ALPHA-RHAMNOSIDASE (EUROFUNG)"/>
    <property type="match status" value="1"/>
</dbReference>
<dbReference type="PANTHER" id="PTHR33307:SF6">
    <property type="entry name" value="ALPHA-RHAMNOSIDASE (EUROFUNG)-RELATED"/>
    <property type="match status" value="1"/>
</dbReference>
<feature type="domain" description="Alpha-L-rhamnosidase six-hairpin glycosidase" evidence="6">
    <location>
        <begin position="430"/>
        <end position="774"/>
    </location>
</feature>
<protein>
    <recommendedName>
        <fullName evidence="2">alpha-L-rhamnosidase</fullName>
        <ecNumber evidence="2">3.2.1.40</ecNumber>
    </recommendedName>
</protein>
<dbReference type="GO" id="GO:0005975">
    <property type="term" value="P:carbohydrate metabolic process"/>
    <property type="evidence" value="ECO:0007669"/>
    <property type="project" value="InterPro"/>
</dbReference>
<dbReference type="Gene3D" id="2.60.40.10">
    <property type="entry name" value="Immunoglobulins"/>
    <property type="match status" value="1"/>
</dbReference>
<dbReference type="Gene3D" id="1.50.10.10">
    <property type="match status" value="1"/>
</dbReference>
<dbReference type="InterPro" id="IPR008902">
    <property type="entry name" value="Rhamnosid_concanavalin"/>
</dbReference>
<dbReference type="Pfam" id="PF08531">
    <property type="entry name" value="Bac_rhamnosid_N"/>
    <property type="match status" value="1"/>
</dbReference>
<dbReference type="InterPro" id="IPR035396">
    <property type="entry name" value="Bac_rhamnosid6H"/>
</dbReference>
<dbReference type="OrthoDB" id="9761045at2"/>
<gene>
    <name evidence="8" type="ORF">CSQ87_02720</name>
</gene>
<evidence type="ECO:0000259" key="5">
    <source>
        <dbReference type="Pfam" id="PF08531"/>
    </source>
</evidence>
<keyword evidence="3" id="KW-0378">Hydrolase</keyword>
<evidence type="ECO:0000259" key="7">
    <source>
        <dbReference type="Pfam" id="PF17390"/>
    </source>
</evidence>
<dbReference type="Gene3D" id="2.60.120.260">
    <property type="entry name" value="Galactose-binding domain-like"/>
    <property type="match status" value="2"/>
</dbReference>
<dbReference type="EMBL" id="PEBK01000002">
    <property type="protein sequence ID" value="PJM75805.1"/>
    <property type="molecule type" value="Genomic_DNA"/>
</dbReference>
<dbReference type="Pfam" id="PF17390">
    <property type="entry name" value="Bac_rhamnosid_C"/>
    <property type="match status" value="1"/>
</dbReference>
<evidence type="ECO:0000256" key="2">
    <source>
        <dbReference type="ARBA" id="ARBA00012652"/>
    </source>
</evidence>
<dbReference type="InterPro" id="IPR035398">
    <property type="entry name" value="Bac_rhamnosid_C"/>
</dbReference>
<evidence type="ECO:0000256" key="3">
    <source>
        <dbReference type="ARBA" id="ARBA00022801"/>
    </source>
</evidence>
<dbReference type="InterPro" id="IPR013737">
    <property type="entry name" value="Bac_rhamnosid_N"/>
</dbReference>
<evidence type="ECO:0000313" key="9">
    <source>
        <dbReference type="Proteomes" id="UP000231451"/>
    </source>
</evidence>
<dbReference type="Pfam" id="PF05592">
    <property type="entry name" value="Bac_rhamnosid"/>
    <property type="match status" value="1"/>
</dbReference>
<dbReference type="Gene3D" id="2.60.420.10">
    <property type="entry name" value="Maltose phosphorylase, domain 3"/>
    <property type="match status" value="1"/>
</dbReference>
<dbReference type="InterPro" id="IPR016007">
    <property type="entry name" value="Alpha_rhamnosid"/>
</dbReference>
<dbReference type="InterPro" id="IPR012341">
    <property type="entry name" value="6hp_glycosidase-like_sf"/>
</dbReference>
<dbReference type="SUPFAM" id="SSF48208">
    <property type="entry name" value="Six-hairpin glycosidases"/>
    <property type="match status" value="1"/>
</dbReference>
<evidence type="ECO:0000259" key="4">
    <source>
        <dbReference type="Pfam" id="PF05592"/>
    </source>
</evidence>
<dbReference type="Pfam" id="PF17389">
    <property type="entry name" value="Bac_rhamnosid6H"/>
    <property type="match status" value="1"/>
</dbReference>
<dbReference type="Pfam" id="PF25788">
    <property type="entry name" value="Ig_Rha78A_N"/>
    <property type="match status" value="1"/>
</dbReference>
<organism evidence="8 9">
    <name type="scientific">Bifidobacterium simiarum</name>
    <dbReference type="NCBI Taxonomy" id="2045441"/>
    <lineage>
        <taxon>Bacteria</taxon>
        <taxon>Bacillati</taxon>
        <taxon>Actinomycetota</taxon>
        <taxon>Actinomycetes</taxon>
        <taxon>Bifidobacteriales</taxon>
        <taxon>Bifidobacteriaceae</taxon>
        <taxon>Bifidobacterium</taxon>
    </lineage>
</organism>
<evidence type="ECO:0000256" key="1">
    <source>
        <dbReference type="ARBA" id="ARBA00001445"/>
    </source>
</evidence>
<dbReference type="AlphaFoldDB" id="A0A2M9HG44"/>
<dbReference type="SUPFAM" id="SSF49785">
    <property type="entry name" value="Galactose-binding domain-like"/>
    <property type="match status" value="1"/>
</dbReference>
<feature type="domain" description="Alpha-L-rhamnosidase concanavalin-like" evidence="4">
    <location>
        <begin position="323"/>
        <end position="424"/>
    </location>
</feature>
<reference evidence="8 9" key="1">
    <citation type="submission" date="2017-10" db="EMBL/GenBank/DDBJ databases">
        <title>Draft genome sequences of strains TRE 1, TRE 9, TRE H and TRI 7, isolated from tamarins, belonging to four potential novel Bifidobacterium species.</title>
        <authorList>
            <person name="Mattarelli P."/>
            <person name="Modesto M."/>
            <person name="Puglisi E."/>
            <person name="Morelli L."/>
            <person name="Spezio C."/>
            <person name="Bonetti A."/>
            <person name="Sandri C."/>
        </authorList>
    </citation>
    <scope>NUCLEOTIDE SEQUENCE [LARGE SCALE GENOMIC DNA]</scope>
    <source>
        <strain evidence="9">TRI7</strain>
    </source>
</reference>
<feature type="domain" description="Alpha-L-rhamnosidase C-terminal" evidence="7">
    <location>
        <begin position="777"/>
        <end position="859"/>
    </location>
</feature>
<dbReference type="InterPro" id="IPR008928">
    <property type="entry name" value="6-hairpin_glycosidase_sf"/>
</dbReference>
<comment type="caution">
    <text evidence="8">The sequence shown here is derived from an EMBL/GenBank/DDBJ whole genome shotgun (WGS) entry which is preliminary data.</text>
</comment>
<dbReference type="InterPro" id="IPR008979">
    <property type="entry name" value="Galactose-bd-like_sf"/>
</dbReference>
<dbReference type="InterPro" id="IPR013783">
    <property type="entry name" value="Ig-like_fold"/>
</dbReference>
<accession>A0A2M9HG44</accession>
<keyword evidence="9" id="KW-1185">Reference proteome</keyword>
<sequence>MNGDLRHDAAGLRIADVRFGHSRPGDVIGFASPTPAISWRVAEAPDGWRQAAAQIAVIRDGRETVTDLAGVDSVFVDWPVDPLISKASAAVRVRVAGSDGRWSDWSDPATVECGPLNKADWSGRPISPTPTVKRADPAPVMVRRFTVGPDADDARLHITAGGVYVVYLDGRRIGHDELAPGWTEYGKRICAFSYDITDLLTPGEHEIAVILGNGWYRGQLTWGCRTNVYGDDLWLLADLDWHDRSGSHTVATDDQWHWRSSGILSNDLYDGQITDTRLPLLGDDADPANDVTVYPMPEAAIVPAEIPPARIIDTIPGQKIIVTPSGKTVVDFGQNVSGWVRMTVRGAKAGDRLILRHAEVMEHGELGVRPLRNAKAIDEFILNGEAEQIVEPQLTQHGFRYVQVDFDGEPAIGIRPEDLVACVVSADMDQLADFECSDPDVNRLFLNARWSAVDNFLTVPTDCPQRDERLGWTGDIAVFAPTAVSLLDAGGFLSSWLVDMAADQGADGGIPVVIPDVLDGPKLTCGWGDACVLVPWAVYRATGDATVLKRFLPMMSRFIDGVDALTHGTHRWEGGFQFGDWLDPDAPPEDPGKSKADSDVVATAYFAHSTRIVAESYAIVGDIESARRYRALADNIADAYRAEYVTANGRILSDSVTVYAQAIMWDLLATDAQRDGAGARLADLVRIGAFHISTGFLGTPLVCPALVKAGHADLAMRMLLQRGCPSWLYPVSMGATTIWERWDSMMPDGSINPGEMTSFNHYALGAVAHWLLEGVAGIESLAPAWRRVRISPIIADAVAAGMDHAKAVQRTPYGELSVSWRIGQGTGLGERSATIDITVPVGVTAQVVLPDGRTEDLDHGRHTLTATVPAGRGSIDTVRDLLDDADLFAELCEWVRRADLIAYSHGNVDSAIAKGAAASLNEPVEEIIEIVSGRGYMPQADKAADVARAFVAERLGH</sequence>
<feature type="domain" description="Bacterial alpha-L-rhamnosidase N-terminal" evidence="5">
    <location>
        <begin position="152"/>
        <end position="311"/>
    </location>
</feature>
<dbReference type="Proteomes" id="UP000231451">
    <property type="component" value="Unassembled WGS sequence"/>
</dbReference>
<evidence type="ECO:0000313" key="8">
    <source>
        <dbReference type="EMBL" id="PJM75805.1"/>
    </source>
</evidence>
<evidence type="ECO:0000259" key="6">
    <source>
        <dbReference type="Pfam" id="PF17389"/>
    </source>
</evidence>
<dbReference type="PIRSF" id="PIRSF010631">
    <property type="entry name" value="A-rhamnsds"/>
    <property type="match status" value="1"/>
</dbReference>
<comment type="catalytic activity">
    <reaction evidence="1">
        <text>Hydrolysis of terminal non-reducing alpha-L-rhamnose residues in alpha-L-rhamnosides.</text>
        <dbReference type="EC" id="3.2.1.40"/>
    </reaction>
</comment>